<evidence type="ECO:0000313" key="1">
    <source>
        <dbReference type="EMBL" id="KAK9763841.1"/>
    </source>
</evidence>
<accession>A0ABR2WQY6</accession>
<name>A0ABR2WQY6_9FUNG</name>
<evidence type="ECO:0000313" key="2">
    <source>
        <dbReference type="Proteomes" id="UP001479436"/>
    </source>
</evidence>
<protein>
    <submittedName>
        <fullName evidence="1">Uncharacterized protein</fullName>
    </submittedName>
</protein>
<dbReference type="Proteomes" id="UP001479436">
    <property type="component" value="Unassembled WGS sequence"/>
</dbReference>
<sequence length="199" mass="22353">MSLSLVAQRTSQNPQDSVSEALLKIARRHQKRISQVKSRLNSDETVLSSCQQILLSLYYTTTFLENNKNLNRVDELPGSVFHWLITVCWGCASSSYSCLSEGSKLAFQDESSWLGLTGSRGVARGSFFDRTWSKGRSHFEAHYIFRLAFEEIFSTMRKMLKFSSSGADRYKKQLESLADTLVGLAAESEALIQNSGSTR</sequence>
<comment type="caution">
    <text evidence="1">The sequence shown here is derived from an EMBL/GenBank/DDBJ whole genome shotgun (WGS) entry which is preliminary data.</text>
</comment>
<organism evidence="1 2">
    <name type="scientific">Basidiobolus ranarum</name>
    <dbReference type="NCBI Taxonomy" id="34480"/>
    <lineage>
        <taxon>Eukaryota</taxon>
        <taxon>Fungi</taxon>
        <taxon>Fungi incertae sedis</taxon>
        <taxon>Zoopagomycota</taxon>
        <taxon>Entomophthoromycotina</taxon>
        <taxon>Basidiobolomycetes</taxon>
        <taxon>Basidiobolales</taxon>
        <taxon>Basidiobolaceae</taxon>
        <taxon>Basidiobolus</taxon>
    </lineage>
</organism>
<keyword evidence="2" id="KW-1185">Reference proteome</keyword>
<gene>
    <name evidence="1" type="ORF">K7432_009134</name>
</gene>
<reference evidence="1 2" key="1">
    <citation type="submission" date="2023-04" db="EMBL/GenBank/DDBJ databases">
        <title>Genome of Basidiobolus ranarum AG-B5.</title>
        <authorList>
            <person name="Stajich J.E."/>
            <person name="Carter-House D."/>
            <person name="Gryganskyi A."/>
        </authorList>
    </citation>
    <scope>NUCLEOTIDE SEQUENCE [LARGE SCALE GENOMIC DNA]</scope>
    <source>
        <strain evidence="1 2">AG-B5</strain>
    </source>
</reference>
<dbReference type="EMBL" id="JASJQH010000545">
    <property type="protein sequence ID" value="KAK9763841.1"/>
    <property type="molecule type" value="Genomic_DNA"/>
</dbReference>
<proteinExistence type="predicted"/>